<organism evidence="2 3">
    <name type="scientific">Polaribacter pectinis</name>
    <dbReference type="NCBI Taxonomy" id="2738844"/>
    <lineage>
        <taxon>Bacteria</taxon>
        <taxon>Pseudomonadati</taxon>
        <taxon>Bacteroidota</taxon>
        <taxon>Flavobacteriia</taxon>
        <taxon>Flavobacteriales</taxon>
        <taxon>Flavobacteriaceae</taxon>
    </lineage>
</organism>
<keyword evidence="3" id="KW-1185">Reference proteome</keyword>
<feature type="domain" description="Thioredoxin" evidence="1">
    <location>
        <begin position="16"/>
        <end position="160"/>
    </location>
</feature>
<dbReference type="InterPro" id="IPR000866">
    <property type="entry name" value="AhpC/TSA"/>
</dbReference>
<proteinExistence type="predicted"/>
<dbReference type="InterPro" id="IPR036249">
    <property type="entry name" value="Thioredoxin-like_sf"/>
</dbReference>
<reference evidence="2 3" key="1">
    <citation type="submission" date="2020-08" db="EMBL/GenBank/DDBJ databases">
        <title>Polaribacter sp. L12M9 isolated from gut of the Korean scallop.</title>
        <authorList>
            <person name="Jeong Y.S."/>
        </authorList>
    </citation>
    <scope>NUCLEOTIDE SEQUENCE [LARGE SCALE GENOMIC DNA]</scope>
    <source>
        <strain evidence="2 3">L12M9</strain>
    </source>
</reference>
<dbReference type="Gene3D" id="3.40.30.10">
    <property type="entry name" value="Glutaredoxin"/>
    <property type="match status" value="1"/>
</dbReference>
<dbReference type="InterPro" id="IPR013766">
    <property type="entry name" value="Thioredoxin_domain"/>
</dbReference>
<dbReference type="PANTHER" id="PTHR42852:SF17">
    <property type="entry name" value="THIOREDOXIN-LIKE PROTEIN HI_1115"/>
    <property type="match status" value="1"/>
</dbReference>
<dbReference type="PANTHER" id="PTHR42852">
    <property type="entry name" value="THIOL:DISULFIDE INTERCHANGE PROTEIN DSBE"/>
    <property type="match status" value="1"/>
</dbReference>
<gene>
    <name evidence="2" type="ORF">H9W90_02775</name>
</gene>
<dbReference type="InterPro" id="IPR050553">
    <property type="entry name" value="Thioredoxin_ResA/DsbE_sf"/>
</dbReference>
<dbReference type="RefSeq" id="WP_187482950.1">
    <property type="nucleotide sequence ID" value="NZ_CP060695.1"/>
</dbReference>
<dbReference type="Pfam" id="PF00578">
    <property type="entry name" value="AhpC-TSA"/>
    <property type="match status" value="1"/>
</dbReference>
<dbReference type="GO" id="GO:0016491">
    <property type="term" value="F:oxidoreductase activity"/>
    <property type="evidence" value="ECO:0007669"/>
    <property type="project" value="InterPro"/>
</dbReference>
<dbReference type="CDD" id="cd02966">
    <property type="entry name" value="TlpA_like_family"/>
    <property type="match status" value="1"/>
</dbReference>
<dbReference type="EMBL" id="CP060695">
    <property type="protein sequence ID" value="QNM86059.1"/>
    <property type="molecule type" value="Genomic_DNA"/>
</dbReference>
<sequence length="160" mass="18429">MRKFLTVICVIISSSIYSQKTIPNVNLKTLDGKSVNIEDEVSKDKITVLSFWATWCVPCINELDIISEVYEDWQDETEVEIIAISIDDARTQKRVKPLINGKDWDYKILIDKNQELKRALNISVIPHVIILKGSEILYRHTGYAPGAENELYKKIKEFSK</sequence>
<dbReference type="GO" id="GO:0016209">
    <property type="term" value="F:antioxidant activity"/>
    <property type="evidence" value="ECO:0007669"/>
    <property type="project" value="InterPro"/>
</dbReference>
<dbReference type="PROSITE" id="PS51352">
    <property type="entry name" value="THIOREDOXIN_2"/>
    <property type="match status" value="1"/>
</dbReference>
<evidence type="ECO:0000313" key="3">
    <source>
        <dbReference type="Proteomes" id="UP000515808"/>
    </source>
</evidence>
<accession>A0A7G9LBR0</accession>
<protein>
    <submittedName>
        <fullName evidence="2">TlpA family protein disulfide reductase</fullName>
    </submittedName>
</protein>
<evidence type="ECO:0000259" key="1">
    <source>
        <dbReference type="PROSITE" id="PS51352"/>
    </source>
</evidence>
<dbReference type="KEGG" id="ppec:H9W90_02775"/>
<name>A0A7G9LBR0_9FLAO</name>
<dbReference type="AlphaFoldDB" id="A0A7G9LBR0"/>
<evidence type="ECO:0000313" key="2">
    <source>
        <dbReference type="EMBL" id="QNM86059.1"/>
    </source>
</evidence>
<dbReference type="SUPFAM" id="SSF52833">
    <property type="entry name" value="Thioredoxin-like"/>
    <property type="match status" value="1"/>
</dbReference>
<dbReference type="Proteomes" id="UP000515808">
    <property type="component" value="Chromosome"/>
</dbReference>